<dbReference type="CDD" id="cd14723">
    <property type="entry name" value="ZIP_Ppr1"/>
    <property type="match status" value="1"/>
</dbReference>
<dbReference type="GO" id="GO:0043565">
    <property type="term" value="F:sequence-specific DNA binding"/>
    <property type="evidence" value="ECO:0007669"/>
    <property type="project" value="TreeGrafter"/>
</dbReference>
<feature type="region of interest" description="Disordered" evidence="8">
    <location>
        <begin position="785"/>
        <end position="856"/>
    </location>
</feature>
<name>A0A1G4M6Z2_LACFM</name>
<dbReference type="PROSITE" id="PS50048">
    <property type="entry name" value="ZN2_CY6_FUNGAL_2"/>
    <property type="match status" value="1"/>
</dbReference>
<dbReference type="SUPFAM" id="SSF57959">
    <property type="entry name" value="Leucine zipper domain"/>
    <property type="match status" value="1"/>
</dbReference>
<dbReference type="PANTHER" id="PTHR47782">
    <property type="entry name" value="ZN(II)2CYS6 TRANSCRIPTION FACTOR (EUROFUNG)-RELATED"/>
    <property type="match status" value="1"/>
</dbReference>
<keyword evidence="2" id="KW-0479">Metal-binding</keyword>
<feature type="compositionally biased region" description="Polar residues" evidence="8">
    <location>
        <begin position="785"/>
        <end position="802"/>
    </location>
</feature>
<dbReference type="GO" id="GO:0006351">
    <property type="term" value="P:DNA-templated transcription"/>
    <property type="evidence" value="ECO:0007669"/>
    <property type="project" value="InterPro"/>
</dbReference>
<dbReference type="SMART" id="SM00066">
    <property type="entry name" value="GAL4"/>
    <property type="match status" value="1"/>
</dbReference>
<keyword evidence="4" id="KW-0805">Transcription regulation</keyword>
<keyword evidence="6" id="KW-0804">Transcription</keyword>
<dbReference type="InterPro" id="IPR001138">
    <property type="entry name" value="Zn2Cys6_DnaBD"/>
</dbReference>
<feature type="region of interest" description="Disordered" evidence="8">
    <location>
        <begin position="163"/>
        <end position="183"/>
    </location>
</feature>
<evidence type="ECO:0000256" key="6">
    <source>
        <dbReference type="ARBA" id="ARBA00023163"/>
    </source>
</evidence>
<evidence type="ECO:0000256" key="1">
    <source>
        <dbReference type="ARBA" id="ARBA00004123"/>
    </source>
</evidence>
<keyword evidence="3" id="KW-0862">Zinc</keyword>
<evidence type="ECO:0000313" key="11">
    <source>
        <dbReference type="Proteomes" id="UP000190831"/>
    </source>
</evidence>
<dbReference type="InterPro" id="IPR052202">
    <property type="entry name" value="Yeast_MetPath_Reg"/>
</dbReference>
<feature type="compositionally biased region" description="Polar residues" evidence="8">
    <location>
        <begin position="810"/>
        <end position="827"/>
    </location>
</feature>
<keyword evidence="7" id="KW-0539">Nucleus</keyword>
<sequence>MGAIKRSQDPEEDPDENSKPKRRPTSAIMGISRSIAACKRCRFRKVKCDQKFPSCSKCVAADEPCVSVDPATGRDVPRSYVIFLEDRLEAMMKKLQSCGIDPSEVQGNIPATSDDRPCNVSIFEEKMRLEHEIPTENVMAGYIINNGTSMQKGVSVDDRTAEKTFSTAHSEAGSDHGTPILSELGESSRSLTSLGAMKHSKASKSSMGNASNSYLGDSSGIPFAKLMFTAVNFKPDAVDESNDEPVSASPPAVDEPLNPLYLPTKREAQELISRYFAYCNSQLPILHREYFLKKYFEPIYGQLDEGVSLASDHTLINKDFKLVQQPQADDSPTEDNAEPWYEPSLSDSAVHDKKVPVKFYLPLFFLNMVFAVGDSAQVLESSEKRSAAFKNRASHFIEALFCSNDRLEALAGTLLIAEYSIMRPNVPGVWYTMGSALRLAVDLGLHAEKLNKNYEPFTRDLRRRLFWSTYSLDRQICAFFGRPFGIPDENVTAEFPSSLDDALITTAADNIEDYSFVKSSVASYKSISLAFFKIRKIQAQIVQVLYAPHGTYPQEFTDLEQWRSVMNHEINTWYSKLIPKTHRKMNCKFRTEFFQLNYCHTKIMLYGLCPKSVSLSPRGYEVVYQSTKGIIDAYYKLCTEGNINYTWVAVHNLFMAGMTFLYTIHNAAVGIVESITELQKSCFKLVHVLKSLIGTCDAAKNCSKIFQVLSAAVLKLRMENEDSNGPIDPLVTYSEPRTAVHSDSAISNIQMSPGQIDAPLDPLENINTGTLDQFFVELDKLSPFSDTSKGQFSLSSFNSPESTSRERIVNSASRNSKTSDLPSNGPRTNDETASAADKFTHQKRLQHMNKKRSKDSQRVYDLIHQVSTETIWDQFFSNRGGGSNGFNNPGNPGDFV</sequence>
<feature type="region of interest" description="Disordered" evidence="8">
    <location>
        <begin position="239"/>
        <end position="259"/>
    </location>
</feature>
<accession>A0A1G4M6Z2</accession>
<dbReference type="SMART" id="SM00906">
    <property type="entry name" value="Fungal_trans"/>
    <property type="match status" value="1"/>
</dbReference>
<reference evidence="10 11" key="1">
    <citation type="submission" date="2016-03" db="EMBL/GenBank/DDBJ databases">
        <authorList>
            <person name="Devillers H."/>
        </authorList>
    </citation>
    <scope>NUCLEOTIDE SEQUENCE [LARGE SCALE GENOMIC DNA]</scope>
    <source>
        <strain evidence="10">CBS 6772</strain>
    </source>
</reference>
<feature type="domain" description="Zn(2)-C6 fungal-type" evidence="9">
    <location>
        <begin position="37"/>
        <end position="67"/>
    </location>
</feature>
<organism evidence="10 11">
    <name type="scientific">Lachancea fermentati</name>
    <name type="common">Zygosaccharomyces fermentati</name>
    <dbReference type="NCBI Taxonomy" id="4955"/>
    <lineage>
        <taxon>Eukaryota</taxon>
        <taxon>Fungi</taxon>
        <taxon>Dikarya</taxon>
        <taxon>Ascomycota</taxon>
        <taxon>Saccharomycotina</taxon>
        <taxon>Saccharomycetes</taxon>
        <taxon>Saccharomycetales</taxon>
        <taxon>Saccharomycetaceae</taxon>
        <taxon>Lachancea</taxon>
    </lineage>
</organism>
<keyword evidence="11" id="KW-1185">Reference proteome</keyword>
<evidence type="ECO:0000256" key="2">
    <source>
        <dbReference type="ARBA" id="ARBA00022723"/>
    </source>
</evidence>
<protein>
    <submittedName>
        <fullName evidence="10">LAFE_0A05490g1_1</fullName>
    </submittedName>
</protein>
<feature type="region of interest" description="Disordered" evidence="8">
    <location>
        <begin position="324"/>
        <end position="343"/>
    </location>
</feature>
<dbReference type="GO" id="GO:0005634">
    <property type="term" value="C:nucleus"/>
    <property type="evidence" value="ECO:0007669"/>
    <property type="project" value="UniProtKB-SubCell"/>
</dbReference>
<dbReference type="GO" id="GO:0000981">
    <property type="term" value="F:DNA-binding transcription factor activity, RNA polymerase II-specific"/>
    <property type="evidence" value="ECO:0007669"/>
    <property type="project" value="InterPro"/>
</dbReference>
<evidence type="ECO:0000256" key="5">
    <source>
        <dbReference type="ARBA" id="ARBA00023125"/>
    </source>
</evidence>
<dbReference type="SUPFAM" id="SSF57701">
    <property type="entry name" value="Zn2/Cys6 DNA-binding domain"/>
    <property type="match status" value="1"/>
</dbReference>
<dbReference type="AlphaFoldDB" id="A0A1G4M6Z2"/>
<keyword evidence="5" id="KW-0238">DNA-binding</keyword>
<dbReference type="InterPro" id="IPR046347">
    <property type="entry name" value="bZIP_sf"/>
</dbReference>
<evidence type="ECO:0000259" key="9">
    <source>
        <dbReference type="PROSITE" id="PS50048"/>
    </source>
</evidence>
<evidence type="ECO:0000313" key="10">
    <source>
        <dbReference type="EMBL" id="SCV99544.1"/>
    </source>
</evidence>
<dbReference type="CDD" id="cd00067">
    <property type="entry name" value="GAL4"/>
    <property type="match status" value="1"/>
</dbReference>
<gene>
    <name evidence="10" type="ORF">LAFE_0A05490G</name>
</gene>
<dbReference type="STRING" id="4955.A0A1G4M6Z2"/>
<dbReference type="GO" id="GO:0045944">
    <property type="term" value="P:positive regulation of transcription by RNA polymerase II"/>
    <property type="evidence" value="ECO:0007669"/>
    <property type="project" value="TreeGrafter"/>
</dbReference>
<dbReference type="Proteomes" id="UP000190831">
    <property type="component" value="Chromosome A"/>
</dbReference>
<feature type="region of interest" description="Disordered" evidence="8">
    <location>
        <begin position="1"/>
        <end position="26"/>
    </location>
</feature>
<dbReference type="PANTHER" id="PTHR47782:SF1">
    <property type="entry name" value="PYRIMIDINE PATHWAY REGULATORY PROTEIN 1"/>
    <property type="match status" value="1"/>
</dbReference>
<dbReference type="Pfam" id="PF00172">
    <property type="entry name" value="Zn_clus"/>
    <property type="match status" value="1"/>
</dbReference>
<dbReference type="Gene3D" id="4.10.240.10">
    <property type="entry name" value="Zn(2)-C6 fungal-type DNA-binding domain"/>
    <property type="match status" value="1"/>
</dbReference>
<dbReference type="CDD" id="cd12148">
    <property type="entry name" value="fungal_TF_MHR"/>
    <property type="match status" value="1"/>
</dbReference>
<dbReference type="GO" id="GO:0008270">
    <property type="term" value="F:zinc ion binding"/>
    <property type="evidence" value="ECO:0007669"/>
    <property type="project" value="InterPro"/>
</dbReference>
<dbReference type="Pfam" id="PF04082">
    <property type="entry name" value="Fungal_trans"/>
    <property type="match status" value="1"/>
</dbReference>
<dbReference type="OrthoDB" id="2399539at2759"/>
<evidence type="ECO:0000256" key="7">
    <source>
        <dbReference type="ARBA" id="ARBA00023242"/>
    </source>
</evidence>
<dbReference type="EMBL" id="LT598487">
    <property type="protein sequence ID" value="SCV99544.1"/>
    <property type="molecule type" value="Genomic_DNA"/>
</dbReference>
<dbReference type="InterPro" id="IPR007219">
    <property type="entry name" value="XnlR_reg_dom"/>
</dbReference>
<evidence type="ECO:0000256" key="4">
    <source>
        <dbReference type="ARBA" id="ARBA00023015"/>
    </source>
</evidence>
<dbReference type="OMA" id="HANPQMP"/>
<comment type="subcellular location">
    <subcellularLocation>
        <location evidence="1">Nucleus</location>
    </subcellularLocation>
</comment>
<evidence type="ECO:0000256" key="8">
    <source>
        <dbReference type="SAM" id="MobiDB-lite"/>
    </source>
</evidence>
<evidence type="ECO:0000256" key="3">
    <source>
        <dbReference type="ARBA" id="ARBA00022833"/>
    </source>
</evidence>
<feature type="compositionally biased region" description="Basic residues" evidence="8">
    <location>
        <begin position="841"/>
        <end position="853"/>
    </location>
</feature>
<dbReference type="InterPro" id="IPR036864">
    <property type="entry name" value="Zn2-C6_fun-type_DNA-bd_sf"/>
</dbReference>
<proteinExistence type="predicted"/>
<dbReference type="PROSITE" id="PS00463">
    <property type="entry name" value="ZN2_CY6_FUNGAL_1"/>
    <property type="match status" value="1"/>
</dbReference>